<gene>
    <name evidence="1" type="ORF">APAL1065_LOCUS13695</name>
</gene>
<dbReference type="AlphaFoldDB" id="A0A7S2YDF2"/>
<proteinExistence type="predicted"/>
<reference evidence="1" key="1">
    <citation type="submission" date="2021-01" db="EMBL/GenBank/DDBJ databases">
        <authorList>
            <person name="Corre E."/>
            <person name="Pelletier E."/>
            <person name="Niang G."/>
            <person name="Scheremetjew M."/>
            <person name="Finn R."/>
            <person name="Kale V."/>
            <person name="Holt S."/>
            <person name="Cochrane G."/>
            <person name="Meng A."/>
            <person name="Brown T."/>
            <person name="Cohen L."/>
        </authorList>
    </citation>
    <scope>NUCLEOTIDE SEQUENCE</scope>
    <source>
        <strain evidence="1">CCMP125</strain>
    </source>
</reference>
<evidence type="ECO:0000313" key="1">
    <source>
        <dbReference type="EMBL" id="CAD9969536.1"/>
    </source>
</evidence>
<protein>
    <recommendedName>
        <fullName evidence="2">KIF-binding protein</fullName>
    </recommendedName>
</protein>
<accession>A0A7S2YDF2</accession>
<dbReference type="EMBL" id="HBHT01020471">
    <property type="protein sequence ID" value="CAD9969536.1"/>
    <property type="molecule type" value="Transcribed_RNA"/>
</dbReference>
<organism evidence="1">
    <name type="scientific">Entomoneis paludosa</name>
    <dbReference type="NCBI Taxonomy" id="265537"/>
    <lineage>
        <taxon>Eukaryota</taxon>
        <taxon>Sar</taxon>
        <taxon>Stramenopiles</taxon>
        <taxon>Ochrophyta</taxon>
        <taxon>Bacillariophyta</taxon>
        <taxon>Bacillariophyceae</taxon>
        <taxon>Bacillariophycidae</taxon>
        <taxon>Entomoneidaceae</taxon>
        <taxon>Entomoneis</taxon>
    </lineage>
</organism>
<sequence>MADKKSSPSKLLSLNEKAIRLIRNTRRYDMAEHILHKALLQAEDDYTNDVESKQEIPSGSFSEDITDTIMVGALAPIPQPVYFGDMGTFSLYSNAMTMVEVPTTGSRRYREYANNLLYCLLFYNLGLARQLQGLTQGQDISLTTALQAYETALGLLGDLERDPFVQTLELAILNNCGHVHYQLFQTQHVHSCLRLMKNTLCEITNGWKFDLPEQVSHFSTNILMNANHFTRQAPAA</sequence>
<evidence type="ECO:0008006" key="2">
    <source>
        <dbReference type="Google" id="ProtNLM"/>
    </source>
</evidence>
<name>A0A7S2YDF2_9STRA</name>